<evidence type="ECO:0000259" key="2">
    <source>
        <dbReference type="PROSITE" id="PS51698"/>
    </source>
</evidence>
<evidence type="ECO:0000256" key="1">
    <source>
        <dbReference type="SAM" id="MobiDB-lite"/>
    </source>
</evidence>
<dbReference type="PROSITE" id="PS51698">
    <property type="entry name" value="U_BOX"/>
    <property type="match status" value="1"/>
</dbReference>
<dbReference type="RefSeq" id="XP_008618253.1">
    <property type="nucleotide sequence ID" value="XM_008620031.1"/>
</dbReference>
<feature type="compositionally biased region" description="Low complexity" evidence="1">
    <location>
        <begin position="1145"/>
        <end position="1157"/>
    </location>
</feature>
<feature type="compositionally biased region" description="Low complexity" evidence="1">
    <location>
        <begin position="454"/>
        <end position="467"/>
    </location>
</feature>
<feature type="compositionally biased region" description="Pro residues" evidence="1">
    <location>
        <begin position="843"/>
        <end position="860"/>
    </location>
</feature>
<gene>
    <name evidence="3" type="ORF">SDRG_13930</name>
</gene>
<feature type="compositionally biased region" description="Low complexity" evidence="1">
    <location>
        <begin position="513"/>
        <end position="541"/>
    </location>
</feature>
<evidence type="ECO:0000313" key="3">
    <source>
        <dbReference type="EMBL" id="EQC28383.1"/>
    </source>
</evidence>
<dbReference type="VEuPathDB" id="FungiDB:SDRG_13930"/>
<accession>T0R8I5</accession>
<feature type="region of interest" description="Disordered" evidence="1">
    <location>
        <begin position="1126"/>
        <end position="1181"/>
    </location>
</feature>
<dbReference type="Gene3D" id="3.30.40.10">
    <property type="entry name" value="Zinc/RING finger domain, C3HC4 (zinc finger)"/>
    <property type="match status" value="1"/>
</dbReference>
<dbReference type="InParanoid" id="T0R8I5"/>
<dbReference type="OMA" id="HACALPS"/>
<dbReference type="Pfam" id="PF04564">
    <property type="entry name" value="U-box"/>
    <property type="match status" value="1"/>
</dbReference>
<feature type="compositionally biased region" description="Low complexity" evidence="1">
    <location>
        <begin position="355"/>
        <end position="380"/>
    </location>
</feature>
<protein>
    <recommendedName>
        <fullName evidence="2">U-box domain-containing protein</fullName>
    </recommendedName>
</protein>
<feature type="region of interest" description="Disordered" evidence="1">
    <location>
        <begin position="324"/>
        <end position="380"/>
    </location>
</feature>
<dbReference type="GO" id="GO:0004842">
    <property type="term" value="F:ubiquitin-protein transferase activity"/>
    <property type="evidence" value="ECO:0007669"/>
    <property type="project" value="InterPro"/>
</dbReference>
<feature type="region of interest" description="Disordered" evidence="1">
    <location>
        <begin position="424"/>
        <end position="549"/>
    </location>
</feature>
<feature type="compositionally biased region" description="Low complexity" evidence="1">
    <location>
        <begin position="1299"/>
        <end position="1314"/>
    </location>
</feature>
<feature type="compositionally biased region" description="Basic residues" evidence="1">
    <location>
        <begin position="894"/>
        <end position="906"/>
    </location>
</feature>
<feature type="region of interest" description="Disordered" evidence="1">
    <location>
        <begin position="1197"/>
        <end position="1253"/>
    </location>
</feature>
<feature type="domain" description="U-box" evidence="2">
    <location>
        <begin position="1"/>
        <end position="73"/>
    </location>
</feature>
<dbReference type="InterPro" id="IPR013083">
    <property type="entry name" value="Znf_RING/FYVE/PHD"/>
</dbReference>
<evidence type="ECO:0000313" key="4">
    <source>
        <dbReference type="Proteomes" id="UP000030762"/>
    </source>
</evidence>
<feature type="region of interest" description="Disordered" evidence="1">
    <location>
        <begin position="1270"/>
        <end position="1322"/>
    </location>
</feature>
<dbReference type="GO" id="GO:0016567">
    <property type="term" value="P:protein ubiquitination"/>
    <property type="evidence" value="ECO:0007669"/>
    <property type="project" value="InterPro"/>
</dbReference>
<dbReference type="SUPFAM" id="SSF57850">
    <property type="entry name" value="RING/U-box"/>
    <property type="match status" value="1"/>
</dbReference>
<dbReference type="InterPro" id="IPR052085">
    <property type="entry name" value="WD-SAM-U-box"/>
</dbReference>
<reference evidence="3 4" key="1">
    <citation type="submission" date="2012-04" db="EMBL/GenBank/DDBJ databases">
        <title>The Genome Sequence of Saprolegnia declina VS20.</title>
        <authorList>
            <consortium name="The Broad Institute Genome Sequencing Platform"/>
            <person name="Russ C."/>
            <person name="Nusbaum C."/>
            <person name="Tyler B."/>
            <person name="van West P."/>
            <person name="Dieguez-Uribeondo J."/>
            <person name="de Bruijn I."/>
            <person name="Tripathy S."/>
            <person name="Jiang R."/>
            <person name="Young S.K."/>
            <person name="Zeng Q."/>
            <person name="Gargeya S."/>
            <person name="Fitzgerald M."/>
            <person name="Haas B."/>
            <person name="Abouelleil A."/>
            <person name="Alvarado L."/>
            <person name="Arachchi H.M."/>
            <person name="Berlin A."/>
            <person name="Chapman S.B."/>
            <person name="Goldberg J."/>
            <person name="Griggs A."/>
            <person name="Gujja S."/>
            <person name="Hansen M."/>
            <person name="Howarth C."/>
            <person name="Imamovic A."/>
            <person name="Larimer J."/>
            <person name="McCowen C."/>
            <person name="Montmayeur A."/>
            <person name="Murphy C."/>
            <person name="Neiman D."/>
            <person name="Pearson M."/>
            <person name="Priest M."/>
            <person name="Roberts A."/>
            <person name="Saif S."/>
            <person name="Shea T."/>
            <person name="Sisk P."/>
            <person name="Sykes S."/>
            <person name="Wortman J."/>
            <person name="Nusbaum C."/>
            <person name="Birren B."/>
        </authorList>
    </citation>
    <scope>NUCLEOTIDE SEQUENCE [LARGE SCALE GENOMIC DNA]</scope>
    <source>
        <strain evidence="3 4">VS20</strain>
    </source>
</reference>
<dbReference type="OrthoDB" id="10064100at2759"/>
<feature type="compositionally biased region" description="Low complexity" evidence="1">
    <location>
        <begin position="424"/>
        <end position="440"/>
    </location>
</feature>
<name>T0R8I5_SAPDV</name>
<dbReference type="GeneID" id="19954657"/>
<dbReference type="SMART" id="SM00504">
    <property type="entry name" value="Ubox"/>
    <property type="match status" value="1"/>
</dbReference>
<dbReference type="Proteomes" id="UP000030762">
    <property type="component" value="Unassembled WGS sequence"/>
</dbReference>
<sequence length="1345" mass="140187">MHASFVCPLTHRVMVDPVVAADGRSYERSAIIEWLETHEAAPGADAPLPSKALLPNLALRDAIREAAAKGTEQLPQTGYFIYRSLRAMHACALPSFLHRGMLPNRQPFVIPADELVIVTRRERGAGCNDVFLRTEGNIFLFESEFGVPTAVRLEPLRELRVYRARKITSLTLRPVKFAPLPQTRTLQPGEVISTDMFVHDANGVGFARSESSGSWVNTMFLDLVPPPTTKQSFCVPAATMLCSNCLAIDARVISSTVIPPGTVVLGQTVVSISATKLAVRTTYCGVTGWFEVSPSTVVTASSGASATVNSTTDAPPAKVRRLDAAHVAPSSQPTPRPVAAPGPRDALTKAQQSQSKAAPTSKPTTTPAIPKTLGKASTATPVAVRAVTPASSPTMTPVATPAAKAAPTPVATPSALLAATIPAATPSSTPAASPAAALTTHRASPAAKTTSRDTTPAKATAATSTKALEASHATPTRPLSMAPTTTASHSFLSPSSVRNTLSVPSPVKRHLQATTKSTAASSPSPSTTKAAVPASAPQAHAGVSGTSVTAAPAPAPVGKMPVARLPTPACTPTPVTATLPQKGYFIYRTLDRVVLSRTPSSSDRILLASGAPRRLPPNELVVVTQRVRGDVHAPVFLALESDATDPMFLPEAVDGVDVAEVVLPSSDLGVYETIAPTPVTRHPMAPTSTDARLPPGCLLSTDLHVDDMTGGEYVRLEHSTHWVPLASLRPLKNAPGRHSFVMDAATPLVSNAYSGLSVPIAVVPRGTTLGGRIVVDLPGASQCLVRAMHKGATGWFFATRPASLLAAAPVAPKQSRTPVKPEPSSDSDIEIMSPPTTRTNEEPPLPAPHAAPTPAPPVPSLAPAIQSSLSAPQPRQEPLVSVSQQRHTAASAPRRSRKAAASKARRVPPPVEVVPPGRQLKVVLRGGYYAVLHTPVNGRSTILGEYLPLPLSERIGQVCFMGHCITHLALSPDDAWYLSLERSAGAAYTIVSPAANEYVRHHAKPKMRIAFANGRIVLAPEAGPALSRGFAGSILQRRLSSSKKVDILAMDDDGSVFMQDALGHVAHGLSQVLFDTILEPSPVGGGALVDVVLSNDKYVLLYEHTFRASPAVPSVVINLLHNAYGKPGNDGESTLDPVTTLGSRPPTTVAAPSTAATDSEESGPNVQEEPGAVPDVKPEPTLHASSEMTHALDIAQGSKAEPDPAAAKDMASLPHPASPPPSRPANPIVVGQEDESPGTRCADAASTPSTAVDDASVSVVDAAIIKAEVPNVPPPPSTVKQEPSAFEFVPSTPSPPLSPAKAASPSALPAMKASPTPPPAPVFGRLHASLLASFEEDDIDVWSIS</sequence>
<feature type="compositionally biased region" description="Polar residues" evidence="1">
    <location>
        <begin position="482"/>
        <end position="503"/>
    </location>
</feature>
<organism evidence="3 4">
    <name type="scientific">Saprolegnia diclina (strain VS20)</name>
    <dbReference type="NCBI Taxonomy" id="1156394"/>
    <lineage>
        <taxon>Eukaryota</taxon>
        <taxon>Sar</taxon>
        <taxon>Stramenopiles</taxon>
        <taxon>Oomycota</taxon>
        <taxon>Saprolegniomycetes</taxon>
        <taxon>Saprolegniales</taxon>
        <taxon>Saprolegniaceae</taxon>
        <taxon>Saprolegnia</taxon>
    </lineage>
</organism>
<dbReference type="PANTHER" id="PTHR46573:SF1">
    <property type="entry name" value="WD REPEAT, SAM AND U-BOX DOMAIN-CONTAINING PROTEIN 1"/>
    <property type="match status" value="1"/>
</dbReference>
<keyword evidence="4" id="KW-1185">Reference proteome</keyword>
<dbReference type="CDD" id="cd16655">
    <property type="entry name" value="RING-Ubox_WDSUB1-like"/>
    <property type="match status" value="1"/>
</dbReference>
<proteinExistence type="predicted"/>
<feature type="region of interest" description="Disordered" evidence="1">
    <location>
        <begin position="808"/>
        <end position="912"/>
    </location>
</feature>
<dbReference type="InterPro" id="IPR003613">
    <property type="entry name" value="Ubox_domain"/>
</dbReference>
<dbReference type="PANTHER" id="PTHR46573">
    <property type="entry name" value="WD REPEAT, SAM AND U-BOX DOMAIN-CONTAINING PROTEIN 1"/>
    <property type="match status" value="1"/>
</dbReference>
<dbReference type="STRING" id="1156394.T0R8I5"/>
<dbReference type="EMBL" id="JH767195">
    <property type="protein sequence ID" value="EQC28383.1"/>
    <property type="molecule type" value="Genomic_DNA"/>
</dbReference>